<dbReference type="PROSITE" id="PS51192">
    <property type="entry name" value="HELICASE_ATP_BIND_1"/>
    <property type="match status" value="1"/>
</dbReference>
<dbReference type="InterPro" id="IPR014001">
    <property type="entry name" value="Helicase_ATP-bd"/>
</dbReference>
<dbReference type="RefSeq" id="WP_151169794.1">
    <property type="nucleotide sequence ID" value="NZ_WACR01000012.1"/>
</dbReference>
<dbReference type="Pfam" id="PF00176">
    <property type="entry name" value="SNF2-rel_dom"/>
    <property type="match status" value="1"/>
</dbReference>
<accession>A0A6N6M732</accession>
<dbReference type="AlphaFoldDB" id="A0A6N6M732"/>
<dbReference type="EMBL" id="WACR01000012">
    <property type="protein sequence ID" value="KAB1062109.1"/>
    <property type="molecule type" value="Genomic_DNA"/>
</dbReference>
<dbReference type="GO" id="GO:0031297">
    <property type="term" value="P:replication fork processing"/>
    <property type="evidence" value="ECO:0007669"/>
    <property type="project" value="TreeGrafter"/>
</dbReference>
<dbReference type="GO" id="GO:0004386">
    <property type="term" value="F:helicase activity"/>
    <property type="evidence" value="ECO:0007669"/>
    <property type="project" value="UniProtKB-KW"/>
</dbReference>
<dbReference type="GO" id="GO:0016787">
    <property type="term" value="F:hydrolase activity"/>
    <property type="evidence" value="ECO:0007669"/>
    <property type="project" value="UniProtKB-KW"/>
</dbReference>
<dbReference type="Pfam" id="PF00271">
    <property type="entry name" value="Helicase_C"/>
    <property type="match status" value="1"/>
</dbReference>
<dbReference type="InterPro" id="IPR038718">
    <property type="entry name" value="SNF2-like_sf"/>
</dbReference>
<dbReference type="PANTHER" id="PTHR45766:SF6">
    <property type="entry name" value="SWI_SNF-RELATED MATRIX-ASSOCIATED ACTIN-DEPENDENT REGULATOR OF CHROMATIN SUBFAMILY A-LIKE PROTEIN 1"/>
    <property type="match status" value="1"/>
</dbReference>
<dbReference type="InterPro" id="IPR000330">
    <property type="entry name" value="SNF2_N"/>
</dbReference>
<dbReference type="Gene3D" id="3.40.50.300">
    <property type="entry name" value="P-loop containing nucleotide triphosphate hydrolases"/>
    <property type="match status" value="1"/>
</dbReference>
<dbReference type="CDD" id="cd18793">
    <property type="entry name" value="SF2_C_SNF"/>
    <property type="match status" value="1"/>
</dbReference>
<gene>
    <name evidence="4" type="ORF">F3059_12530</name>
</gene>
<keyword evidence="4" id="KW-0067">ATP-binding</keyword>
<dbReference type="InterPro" id="IPR049730">
    <property type="entry name" value="SNF2/RAD54-like_C"/>
</dbReference>
<dbReference type="SMART" id="SM00487">
    <property type="entry name" value="DEXDc"/>
    <property type="match status" value="1"/>
</dbReference>
<protein>
    <submittedName>
        <fullName evidence="4">Helicase</fullName>
    </submittedName>
</protein>
<feature type="domain" description="Helicase ATP-binding" evidence="2">
    <location>
        <begin position="266"/>
        <end position="422"/>
    </location>
</feature>
<sequence>MILDNENENLKVHEWISKYTEEGKLDIVTGYFTIGALAYLSKTVNNKVEQYRLVLGDIVNIDFEENRPLDLLNENITIEAALKLKSVSKECVKFLKQDKVSAKTLEPNFCHAKNYLFNPAKNDDRNKYFISGSSNLTEAGIGLKQTSNVELNIAETGNNNQYKELVEWFETLWKRPQAHKQKTIVHKDGTKTKVDFKEYLINEIERIFIKYSPRDIYYKILFELFGNQILEEENDPEFNRQVGRLENSVVYNTLYDFQKKGALSLIRMLQKYNGAILADAVGLGKTWSALAVMKFFQLQGREILLLCPKKLEHNWRRYQRKHESRFEKDQLDYSIRFHTDLIDQRLEKYTDRADKYFTNDKPKLVVIDESHNLRNDKSNRYKFLMEHVLQPNEDIKVLLLSATPINNSLNDIRNQFKLMVQGNTHGYEESLGVRNLDYSFRTAQKAFNEWRNEPEPKISEFIKKLPANFFTLTDTLTVSRTRKMIEGQESALTFPKKGRPKNLFVTPNELGKFESFEELFDHFPPKLSGYQPSAYIEKIESDVLHDERQREFFLVKMLYILMVKRLESSWNSFFSTIGKIKDHHQNALDWIKAFQQEKKNDTLKEDRKDLFEDDELEAEYEEYSLGKKRKVKLSDIDAAGNLEYFKDDLKKDLESLDSLYLNLLKFEERIKKETIQPTNHNSADHKLEVLIKQIEQKRQSSHNANNQKVVIFTVYRDTAEYLFKQLKSRGYDKLAMVSGSGSLASDTDEESKLFEPILERFAPYTKLFKEKEWDFDIKKGDWAAYQNWIAWVKENHPKTYVKLQSPIDILIATDTLSEGQNLQDADMVINYDIHWNPVRIIQRMGRIDRLGSPNEKIFGINFWPSNNINSYLDLQGRIEQRMAAMKLAGSEVQLDFSETFKEMAEDENLESRLKERMMKQMQTSWEDIEVSDQGLGFDDLSLERYRQDLMEEFNKDKAKYQHMPKGVYSGFKADAAICPEDGIIALLGYPNRPQKAKTHEYKVFDLIYINNNGQLVLLNQKEVLDAITYHKDRERYVPDAIDKGNENEIQRLVKSLKAYLDSQAAEVAEQEDGSTKKTMGKEAKDVLAKLRKGEKSAVERVKQNVKVDEKYRLENFDLITWFLVSV</sequence>
<evidence type="ECO:0000313" key="5">
    <source>
        <dbReference type="Proteomes" id="UP000435357"/>
    </source>
</evidence>
<proteinExistence type="predicted"/>
<evidence type="ECO:0000259" key="2">
    <source>
        <dbReference type="PROSITE" id="PS51192"/>
    </source>
</evidence>
<organism evidence="4 5">
    <name type="scientific">Salibacter halophilus</name>
    <dbReference type="NCBI Taxonomy" id="1803916"/>
    <lineage>
        <taxon>Bacteria</taxon>
        <taxon>Pseudomonadati</taxon>
        <taxon>Bacteroidota</taxon>
        <taxon>Flavobacteriia</taxon>
        <taxon>Flavobacteriales</taxon>
        <taxon>Salibacteraceae</taxon>
        <taxon>Salibacter</taxon>
    </lineage>
</organism>
<keyword evidence="1" id="KW-0378">Hydrolase</keyword>
<feature type="domain" description="Helicase C-terminal" evidence="3">
    <location>
        <begin position="686"/>
        <end position="936"/>
    </location>
</feature>
<keyword evidence="4" id="KW-0547">Nucleotide-binding</keyword>
<dbReference type="Proteomes" id="UP000435357">
    <property type="component" value="Unassembled WGS sequence"/>
</dbReference>
<dbReference type="Gene3D" id="3.40.50.10810">
    <property type="entry name" value="Tandem AAA-ATPase domain"/>
    <property type="match status" value="1"/>
</dbReference>
<dbReference type="InterPro" id="IPR001650">
    <property type="entry name" value="Helicase_C-like"/>
</dbReference>
<reference evidence="4 5" key="1">
    <citation type="submission" date="2019-09" db="EMBL/GenBank/DDBJ databases">
        <title>Genomes of Cryomorphaceae.</title>
        <authorList>
            <person name="Bowman J.P."/>
        </authorList>
    </citation>
    <scope>NUCLEOTIDE SEQUENCE [LARGE SCALE GENOMIC DNA]</scope>
    <source>
        <strain evidence="4 5">KCTC 52047</strain>
    </source>
</reference>
<evidence type="ECO:0000313" key="4">
    <source>
        <dbReference type="EMBL" id="KAB1062109.1"/>
    </source>
</evidence>
<dbReference type="GO" id="GO:0005524">
    <property type="term" value="F:ATP binding"/>
    <property type="evidence" value="ECO:0007669"/>
    <property type="project" value="InterPro"/>
</dbReference>
<dbReference type="GO" id="GO:0006281">
    <property type="term" value="P:DNA repair"/>
    <property type="evidence" value="ECO:0007669"/>
    <property type="project" value="TreeGrafter"/>
</dbReference>
<dbReference type="Gene3D" id="3.30.870.10">
    <property type="entry name" value="Endonuclease Chain A"/>
    <property type="match status" value="1"/>
</dbReference>
<dbReference type="SUPFAM" id="SSF52540">
    <property type="entry name" value="P-loop containing nucleoside triphosphate hydrolases"/>
    <property type="match status" value="1"/>
</dbReference>
<dbReference type="SMART" id="SM00490">
    <property type="entry name" value="HELICc"/>
    <property type="match status" value="1"/>
</dbReference>
<evidence type="ECO:0000259" key="3">
    <source>
        <dbReference type="PROSITE" id="PS51194"/>
    </source>
</evidence>
<dbReference type="PANTHER" id="PTHR45766">
    <property type="entry name" value="DNA ANNEALING HELICASE AND ENDONUCLEASE ZRANB3 FAMILY MEMBER"/>
    <property type="match status" value="1"/>
</dbReference>
<keyword evidence="5" id="KW-1185">Reference proteome</keyword>
<dbReference type="InterPro" id="IPR027417">
    <property type="entry name" value="P-loop_NTPase"/>
</dbReference>
<evidence type="ECO:0000256" key="1">
    <source>
        <dbReference type="ARBA" id="ARBA00022801"/>
    </source>
</evidence>
<keyword evidence="4" id="KW-0347">Helicase</keyword>
<name>A0A6N6M732_9FLAO</name>
<dbReference type="OrthoDB" id="9814088at2"/>
<comment type="caution">
    <text evidence="4">The sequence shown here is derived from an EMBL/GenBank/DDBJ whole genome shotgun (WGS) entry which is preliminary data.</text>
</comment>
<dbReference type="PROSITE" id="PS51194">
    <property type="entry name" value="HELICASE_CTER"/>
    <property type="match status" value="1"/>
</dbReference>